<dbReference type="InterPro" id="IPR012337">
    <property type="entry name" value="RNaseH-like_sf"/>
</dbReference>
<evidence type="ECO:0000256" key="1">
    <source>
        <dbReference type="ARBA" id="ARBA00022722"/>
    </source>
</evidence>
<evidence type="ECO:0000259" key="4">
    <source>
        <dbReference type="SMART" id="SM00479"/>
    </source>
</evidence>
<evidence type="ECO:0000256" key="2">
    <source>
        <dbReference type="ARBA" id="ARBA00022801"/>
    </source>
</evidence>
<protein>
    <submittedName>
        <fullName evidence="5">Exonuclease RNase T and DNA polymerase III</fullName>
    </submittedName>
</protein>
<dbReference type="Proteomes" id="UP000000271">
    <property type="component" value="Chromosome"/>
</dbReference>
<dbReference type="AlphaFoldDB" id="D6XUF5"/>
<evidence type="ECO:0000313" key="6">
    <source>
        <dbReference type="Proteomes" id="UP000000271"/>
    </source>
</evidence>
<dbReference type="InterPro" id="IPR036397">
    <property type="entry name" value="RNaseH_sf"/>
</dbReference>
<feature type="domain" description="Exonuclease" evidence="4">
    <location>
        <begin position="50"/>
        <end position="218"/>
    </location>
</feature>
<evidence type="ECO:0000313" key="5">
    <source>
        <dbReference type="EMBL" id="ADH99441.1"/>
    </source>
</evidence>
<dbReference type="HOGENOM" id="CLU_047806_7_0_9"/>
<evidence type="ECO:0000256" key="3">
    <source>
        <dbReference type="ARBA" id="ARBA00022839"/>
    </source>
</evidence>
<dbReference type="Pfam" id="PF00929">
    <property type="entry name" value="RNase_T"/>
    <property type="match status" value="1"/>
</dbReference>
<dbReference type="FunFam" id="3.30.420.10:FF:000045">
    <property type="entry name" value="3'-5' exonuclease DinG"/>
    <property type="match status" value="1"/>
</dbReference>
<dbReference type="InterPro" id="IPR013520">
    <property type="entry name" value="Ribonucl_H"/>
</dbReference>
<dbReference type="SMART" id="SM00479">
    <property type="entry name" value="EXOIII"/>
    <property type="match status" value="1"/>
</dbReference>
<dbReference type="OrthoDB" id="9804290at2"/>
<dbReference type="GO" id="GO:0045004">
    <property type="term" value="P:DNA replication proofreading"/>
    <property type="evidence" value="ECO:0007669"/>
    <property type="project" value="TreeGrafter"/>
</dbReference>
<dbReference type="STRING" id="439292.Bsel_1937"/>
<gene>
    <name evidence="5" type="ordered locus">Bsel_1937</name>
</gene>
<organism evidence="5 6">
    <name type="scientific">Bacillus selenitireducens (strain ATCC 700615 / DSM 15326 / MLS10)</name>
    <dbReference type="NCBI Taxonomy" id="439292"/>
    <lineage>
        <taxon>Bacteria</taxon>
        <taxon>Bacillati</taxon>
        <taxon>Bacillota</taxon>
        <taxon>Bacilli</taxon>
        <taxon>Bacillales</taxon>
        <taxon>Bacillaceae</taxon>
        <taxon>Salisediminibacterium</taxon>
    </lineage>
</organism>
<dbReference type="GO" id="GO:0005829">
    <property type="term" value="C:cytosol"/>
    <property type="evidence" value="ECO:0007669"/>
    <property type="project" value="TreeGrafter"/>
</dbReference>
<dbReference type="PANTHER" id="PTHR30231">
    <property type="entry name" value="DNA POLYMERASE III SUBUNIT EPSILON"/>
    <property type="match status" value="1"/>
</dbReference>
<dbReference type="eggNOG" id="COG0847">
    <property type="taxonomic scope" value="Bacteria"/>
</dbReference>
<dbReference type="NCBIfam" id="NF005836">
    <property type="entry name" value="PRK07740.1"/>
    <property type="match status" value="1"/>
</dbReference>
<dbReference type="Gene3D" id="3.30.420.10">
    <property type="entry name" value="Ribonuclease H-like superfamily/Ribonuclease H"/>
    <property type="match status" value="1"/>
</dbReference>
<dbReference type="EMBL" id="CP001791">
    <property type="protein sequence ID" value="ADH99441.1"/>
    <property type="molecule type" value="Genomic_DNA"/>
</dbReference>
<dbReference type="SUPFAM" id="SSF53098">
    <property type="entry name" value="Ribonuclease H-like"/>
    <property type="match status" value="1"/>
</dbReference>
<keyword evidence="1" id="KW-0540">Nuclease</keyword>
<dbReference type="RefSeq" id="WP_013172863.1">
    <property type="nucleotide sequence ID" value="NC_014219.1"/>
</dbReference>
<dbReference type="GO" id="GO:0008408">
    <property type="term" value="F:3'-5' exonuclease activity"/>
    <property type="evidence" value="ECO:0007669"/>
    <property type="project" value="TreeGrafter"/>
</dbReference>
<proteinExistence type="predicted"/>
<keyword evidence="6" id="KW-1185">Reference proteome</keyword>
<keyword evidence="3 5" id="KW-0269">Exonuclease</keyword>
<sequence length="233" mass="26409">MNPVTQLIRQLSGIVQGGDKNNPAGAAFIKEAEKAAKEKMDLDIPLRALSGTVFDLETTGFFPQKQDRILSIGGVKIKNNEITDDTFYSFVYYDQPISETIRHLTGIQEEDVLNAPAEADVLTRFFAFAEDDLFIAHHAAHEKGFMQDALWRSFRATFQRRLIDTIFLTKLQPDLRDTAELEACCRYFNIEPAGRHHALHDAKLAAELWIHSVNVMESMGIHTLKDVYRALSR</sequence>
<reference evidence="5" key="1">
    <citation type="submission" date="2009-10" db="EMBL/GenBank/DDBJ databases">
        <title>Complete sequence of Bacillus selenitireducens MLS10.</title>
        <authorList>
            <consortium name="US DOE Joint Genome Institute"/>
            <person name="Lucas S."/>
            <person name="Copeland A."/>
            <person name="Lapidus A."/>
            <person name="Glavina del Rio T."/>
            <person name="Dalin E."/>
            <person name="Tice H."/>
            <person name="Bruce D."/>
            <person name="Goodwin L."/>
            <person name="Pitluck S."/>
            <person name="Sims D."/>
            <person name="Brettin T."/>
            <person name="Detter J.C."/>
            <person name="Han C."/>
            <person name="Larimer F."/>
            <person name="Land M."/>
            <person name="Hauser L."/>
            <person name="Kyrpides N."/>
            <person name="Ovchinnikova G."/>
            <person name="Stolz J."/>
        </authorList>
    </citation>
    <scope>NUCLEOTIDE SEQUENCE [LARGE SCALE GENOMIC DNA]</scope>
    <source>
        <strain evidence="5">MLS10</strain>
    </source>
</reference>
<dbReference type="GO" id="GO:0003676">
    <property type="term" value="F:nucleic acid binding"/>
    <property type="evidence" value="ECO:0007669"/>
    <property type="project" value="InterPro"/>
</dbReference>
<name>D6XUF5_BACIE</name>
<accession>D6XUF5</accession>
<dbReference type="KEGG" id="bse:Bsel_1937"/>
<dbReference type="PANTHER" id="PTHR30231:SF41">
    <property type="entry name" value="DNA POLYMERASE III SUBUNIT EPSILON"/>
    <property type="match status" value="1"/>
</dbReference>
<keyword evidence="2" id="KW-0378">Hydrolase</keyword>
<dbReference type="CDD" id="cd06127">
    <property type="entry name" value="DEDDh"/>
    <property type="match status" value="1"/>
</dbReference>